<keyword evidence="6 8" id="KW-1133">Transmembrane helix</keyword>
<feature type="transmembrane region" description="Helical" evidence="8">
    <location>
        <begin position="17"/>
        <end position="35"/>
    </location>
</feature>
<evidence type="ECO:0000256" key="4">
    <source>
        <dbReference type="ARBA" id="ARBA00022475"/>
    </source>
</evidence>
<evidence type="ECO:0000256" key="6">
    <source>
        <dbReference type="ARBA" id="ARBA00022989"/>
    </source>
</evidence>
<accession>A0A0R2AGJ6</accession>
<organism evidence="9 10">
    <name type="scientific">Paucilactobacillus vaccinostercus DSM 20634</name>
    <dbReference type="NCBI Taxonomy" id="1423813"/>
    <lineage>
        <taxon>Bacteria</taxon>
        <taxon>Bacillati</taxon>
        <taxon>Bacillota</taxon>
        <taxon>Bacilli</taxon>
        <taxon>Lactobacillales</taxon>
        <taxon>Lactobacillaceae</taxon>
        <taxon>Paucilactobacillus</taxon>
    </lineage>
</organism>
<keyword evidence="5 8" id="KW-0812">Transmembrane</keyword>
<evidence type="ECO:0000256" key="5">
    <source>
        <dbReference type="ARBA" id="ARBA00022692"/>
    </source>
</evidence>
<dbReference type="EMBL" id="AYYY01000010">
    <property type="protein sequence ID" value="KRM62179.1"/>
    <property type="molecule type" value="Genomic_DNA"/>
</dbReference>
<evidence type="ECO:0000256" key="8">
    <source>
        <dbReference type="SAM" id="Phobius"/>
    </source>
</evidence>
<dbReference type="GO" id="GO:0005886">
    <property type="term" value="C:plasma membrane"/>
    <property type="evidence" value="ECO:0007669"/>
    <property type="project" value="UniProtKB-SubCell"/>
</dbReference>
<evidence type="ECO:0000313" key="10">
    <source>
        <dbReference type="Proteomes" id="UP000051733"/>
    </source>
</evidence>
<dbReference type="InterPro" id="IPR011606">
    <property type="entry name" value="Brnchd-chn_aa_trnsp_permease"/>
</dbReference>
<keyword evidence="4" id="KW-1003">Cell membrane</keyword>
<dbReference type="AlphaFoldDB" id="A0A0R2AGJ6"/>
<keyword evidence="3" id="KW-0813">Transport</keyword>
<reference evidence="9 10" key="1">
    <citation type="journal article" date="2015" name="Genome Announc.">
        <title>Expanding the biotechnology potential of lactobacilli through comparative genomics of 213 strains and associated genera.</title>
        <authorList>
            <person name="Sun Z."/>
            <person name="Harris H.M."/>
            <person name="McCann A."/>
            <person name="Guo C."/>
            <person name="Argimon S."/>
            <person name="Zhang W."/>
            <person name="Yang X."/>
            <person name="Jeffery I.B."/>
            <person name="Cooney J.C."/>
            <person name="Kagawa T.F."/>
            <person name="Liu W."/>
            <person name="Song Y."/>
            <person name="Salvetti E."/>
            <person name="Wrobel A."/>
            <person name="Rasinkangas P."/>
            <person name="Parkhill J."/>
            <person name="Rea M.C."/>
            <person name="O'Sullivan O."/>
            <person name="Ritari J."/>
            <person name="Douillard F.P."/>
            <person name="Paul Ross R."/>
            <person name="Yang R."/>
            <person name="Briner A.E."/>
            <person name="Felis G.E."/>
            <person name="de Vos W.M."/>
            <person name="Barrangou R."/>
            <person name="Klaenhammer T.R."/>
            <person name="Caufield P.W."/>
            <person name="Cui Y."/>
            <person name="Zhang H."/>
            <person name="O'Toole P.W."/>
        </authorList>
    </citation>
    <scope>NUCLEOTIDE SEQUENCE [LARGE SCALE GENOMIC DNA]</scope>
    <source>
        <strain evidence="9 10">DSM 20634</strain>
    </source>
</reference>
<protein>
    <submittedName>
        <fullName evidence="9">Branched-chain amino acid transporter</fullName>
    </submittedName>
</protein>
<dbReference type="Proteomes" id="UP000051733">
    <property type="component" value="Unassembled WGS sequence"/>
</dbReference>
<evidence type="ECO:0000313" key="9">
    <source>
        <dbReference type="EMBL" id="KRM62179.1"/>
    </source>
</evidence>
<feature type="transmembrane region" description="Helical" evidence="8">
    <location>
        <begin position="47"/>
        <end position="67"/>
    </location>
</feature>
<evidence type="ECO:0000256" key="3">
    <source>
        <dbReference type="ARBA" id="ARBA00022448"/>
    </source>
</evidence>
<dbReference type="PANTHER" id="PTHR34979">
    <property type="entry name" value="INNER MEMBRANE PROTEIN YGAZ"/>
    <property type="match status" value="1"/>
</dbReference>
<comment type="subcellular location">
    <subcellularLocation>
        <location evidence="1">Cell membrane</location>
        <topology evidence="1">Multi-pass membrane protein</topology>
    </subcellularLocation>
</comment>
<keyword evidence="10" id="KW-1185">Reference proteome</keyword>
<keyword evidence="7 8" id="KW-0472">Membrane</keyword>
<dbReference type="GO" id="GO:1903785">
    <property type="term" value="P:L-valine transmembrane transport"/>
    <property type="evidence" value="ECO:0007669"/>
    <property type="project" value="TreeGrafter"/>
</dbReference>
<gene>
    <name evidence="9" type="ORF">FC26_GL000737</name>
</gene>
<dbReference type="RefSeq" id="WP_057777711.1">
    <property type="nucleotide sequence ID" value="NZ_AYYY01000010.1"/>
</dbReference>
<dbReference type="Pfam" id="PF03591">
    <property type="entry name" value="AzlC"/>
    <property type="match status" value="1"/>
</dbReference>
<dbReference type="PATRIC" id="fig|1423813.3.peg.750"/>
<evidence type="ECO:0000256" key="2">
    <source>
        <dbReference type="ARBA" id="ARBA00010735"/>
    </source>
</evidence>
<evidence type="ECO:0000256" key="1">
    <source>
        <dbReference type="ARBA" id="ARBA00004651"/>
    </source>
</evidence>
<dbReference type="PANTHER" id="PTHR34979:SF1">
    <property type="entry name" value="INNER MEMBRANE PROTEIN YGAZ"/>
    <property type="match status" value="1"/>
</dbReference>
<sequence>MTPHQVRWRAFKAAVPYTLPILAGFAFLGLTYGIYMHQSGFNFIYPMLMSLTIFAGSAEFIVANLLLQAFNPVGVFFITLIINSRHLFYGLSMLDRYRHTGWKKPYLIFGMCDESFSINYTATIPDGVDRGWFMFFVTALNQSYWVGGATLGGLFGSTIPTHIKGLGFVMTALFIVLCINQLRHESNHLSSKAGAILAIVMLLIVGQTYFIPATMILVILVFTIVYRQKELTDDHH</sequence>
<feature type="transmembrane region" description="Helical" evidence="8">
    <location>
        <begin position="195"/>
        <end position="226"/>
    </location>
</feature>
<feature type="transmembrane region" description="Helical" evidence="8">
    <location>
        <begin position="131"/>
        <end position="154"/>
    </location>
</feature>
<dbReference type="OrthoDB" id="3181706at2"/>
<proteinExistence type="inferred from homology"/>
<evidence type="ECO:0000256" key="7">
    <source>
        <dbReference type="ARBA" id="ARBA00023136"/>
    </source>
</evidence>
<comment type="caution">
    <text evidence="9">The sequence shown here is derived from an EMBL/GenBank/DDBJ whole genome shotgun (WGS) entry which is preliminary data.</text>
</comment>
<feature type="transmembrane region" description="Helical" evidence="8">
    <location>
        <begin position="166"/>
        <end position="183"/>
    </location>
</feature>
<name>A0A0R2AGJ6_9LACO</name>
<comment type="similarity">
    <text evidence="2">Belongs to the AzlC family.</text>
</comment>
<feature type="transmembrane region" description="Helical" evidence="8">
    <location>
        <begin position="73"/>
        <end position="94"/>
    </location>
</feature>
<dbReference type="STRING" id="1423813.FC26_GL000737"/>